<organism evidence="1 2">
    <name type="scientific">Cereibacter azotoformans</name>
    <dbReference type="NCBI Taxonomy" id="43057"/>
    <lineage>
        <taxon>Bacteria</taxon>
        <taxon>Pseudomonadati</taxon>
        <taxon>Pseudomonadota</taxon>
        <taxon>Alphaproteobacteria</taxon>
        <taxon>Rhodobacterales</taxon>
        <taxon>Paracoccaceae</taxon>
        <taxon>Cereibacter</taxon>
    </lineage>
</organism>
<sequence length="67" mass="7089">MKTWKREVALGLLAYCAGLGAYVAWTGSAAGMSVLELWLPGSYLFAAGAFGLDSWSKQVRPPQGPQG</sequence>
<keyword evidence="2" id="KW-1185">Reference proteome</keyword>
<dbReference type="Proteomes" id="UP000244060">
    <property type="component" value="Unassembled WGS sequence"/>
</dbReference>
<evidence type="ECO:0000313" key="1">
    <source>
        <dbReference type="EMBL" id="PTR08725.1"/>
    </source>
</evidence>
<evidence type="ECO:0000313" key="2">
    <source>
        <dbReference type="Proteomes" id="UP000244060"/>
    </source>
</evidence>
<gene>
    <name evidence="1" type="ORF">C8J28_13412</name>
</gene>
<comment type="caution">
    <text evidence="1">The sequence shown here is derived from an EMBL/GenBank/DDBJ whole genome shotgun (WGS) entry which is preliminary data.</text>
</comment>
<reference evidence="1 2" key="1">
    <citation type="submission" date="2018-04" db="EMBL/GenBank/DDBJ databases">
        <title>Genomic Encyclopedia of Type Strains, Phase III (KMG-III): the genomes of soil and plant-associated and newly described type strains.</title>
        <authorList>
            <person name="Whitman W."/>
        </authorList>
    </citation>
    <scope>NUCLEOTIDE SEQUENCE [LARGE SCALE GENOMIC DNA]</scope>
    <source>
        <strain evidence="1 2">KA25</strain>
    </source>
</reference>
<proteinExistence type="predicted"/>
<protein>
    <submittedName>
        <fullName evidence="1">Uncharacterized protein</fullName>
    </submittedName>
</protein>
<dbReference type="EMBL" id="QAOT01000034">
    <property type="protein sequence ID" value="PTR08725.1"/>
    <property type="molecule type" value="Genomic_DNA"/>
</dbReference>
<name>A0A2T5JN81_9RHOB</name>
<dbReference type="AlphaFoldDB" id="A0A2T5JN81"/>
<accession>A0A2T5JN81</accession>